<proteinExistence type="predicted"/>
<keyword evidence="1" id="KW-0863">Zinc-finger</keyword>
<organism evidence="3 4">
    <name type="scientific">Batillaria attramentaria</name>
    <dbReference type="NCBI Taxonomy" id="370345"/>
    <lineage>
        <taxon>Eukaryota</taxon>
        <taxon>Metazoa</taxon>
        <taxon>Spiralia</taxon>
        <taxon>Lophotrochozoa</taxon>
        <taxon>Mollusca</taxon>
        <taxon>Gastropoda</taxon>
        <taxon>Caenogastropoda</taxon>
        <taxon>Sorbeoconcha</taxon>
        <taxon>Cerithioidea</taxon>
        <taxon>Batillariidae</taxon>
        <taxon>Batillaria</taxon>
    </lineage>
</organism>
<accession>A0ABD0JPD2</accession>
<evidence type="ECO:0000313" key="4">
    <source>
        <dbReference type="Proteomes" id="UP001519460"/>
    </source>
</evidence>
<keyword evidence="1" id="KW-0479">Metal-binding</keyword>
<sequence>MSKPPAKRHKESDRYADQLTGPVKARYLEKIKLCGGVDPYSVSTWSVDDGRLPSLGYKDIVEYLMLKKSPYTREAFKAIKSLGAHNQVTSGWVKDVLSWSNRNPSHQGATPANTCVTGKVYHSQRLSDPPEQPWVIVSHDGEILTAHCRCQAGLGETCSHVAALLFTVEATVRIRDSTTVTQKPAYWNMPNFKEVAYLPAHKR</sequence>
<dbReference type="PROSITE" id="PS50966">
    <property type="entry name" value="ZF_SWIM"/>
    <property type="match status" value="1"/>
</dbReference>
<reference evidence="3 4" key="1">
    <citation type="journal article" date="2023" name="Sci. Data">
        <title>Genome assembly of the Korean intertidal mud-creeper Batillaria attramentaria.</title>
        <authorList>
            <person name="Patra A.K."/>
            <person name="Ho P.T."/>
            <person name="Jun S."/>
            <person name="Lee S.J."/>
            <person name="Kim Y."/>
            <person name="Won Y.J."/>
        </authorList>
    </citation>
    <scope>NUCLEOTIDE SEQUENCE [LARGE SCALE GENOMIC DNA]</scope>
    <source>
        <strain evidence="3">Wonlab-2016</strain>
    </source>
</reference>
<keyword evidence="4" id="KW-1185">Reference proteome</keyword>
<evidence type="ECO:0000313" key="3">
    <source>
        <dbReference type="EMBL" id="KAK7476327.1"/>
    </source>
</evidence>
<comment type="caution">
    <text evidence="3">The sequence shown here is derived from an EMBL/GenBank/DDBJ whole genome shotgun (WGS) entry which is preliminary data.</text>
</comment>
<gene>
    <name evidence="3" type="ORF">BaRGS_00032445</name>
</gene>
<dbReference type="Proteomes" id="UP001519460">
    <property type="component" value="Unassembled WGS sequence"/>
</dbReference>
<keyword evidence="1" id="KW-0862">Zinc</keyword>
<evidence type="ECO:0000256" key="1">
    <source>
        <dbReference type="PROSITE-ProRule" id="PRU00325"/>
    </source>
</evidence>
<dbReference type="AlphaFoldDB" id="A0ABD0JPD2"/>
<dbReference type="PANTHER" id="PTHR47526">
    <property type="entry name" value="ATP-DEPENDENT DNA HELICASE"/>
    <property type="match status" value="1"/>
</dbReference>
<protein>
    <recommendedName>
        <fullName evidence="2">SWIM-type domain-containing protein</fullName>
    </recommendedName>
</protein>
<feature type="domain" description="SWIM-type" evidence="2">
    <location>
        <begin position="133"/>
        <end position="169"/>
    </location>
</feature>
<dbReference type="EMBL" id="JACVVK020000379">
    <property type="protein sequence ID" value="KAK7476327.1"/>
    <property type="molecule type" value="Genomic_DNA"/>
</dbReference>
<evidence type="ECO:0000259" key="2">
    <source>
        <dbReference type="PROSITE" id="PS50966"/>
    </source>
</evidence>
<dbReference type="InterPro" id="IPR007527">
    <property type="entry name" value="Znf_SWIM"/>
</dbReference>
<name>A0ABD0JPD2_9CAEN</name>
<dbReference type="GO" id="GO:0008270">
    <property type="term" value="F:zinc ion binding"/>
    <property type="evidence" value="ECO:0007669"/>
    <property type="project" value="UniProtKB-KW"/>
</dbReference>
<dbReference type="PANTHER" id="PTHR47526:SF4">
    <property type="entry name" value="SWIM-TYPE DOMAIN-CONTAINING PROTEIN"/>
    <property type="match status" value="1"/>
</dbReference>